<dbReference type="PROSITE" id="PS01281">
    <property type="entry name" value="GIDA_2"/>
    <property type="match status" value="1"/>
</dbReference>
<organism evidence="7 8">
    <name type="scientific">Albugo candida</name>
    <dbReference type="NCBI Taxonomy" id="65357"/>
    <lineage>
        <taxon>Eukaryota</taxon>
        <taxon>Sar</taxon>
        <taxon>Stramenopiles</taxon>
        <taxon>Oomycota</taxon>
        <taxon>Peronosporomycetes</taxon>
        <taxon>Albuginales</taxon>
        <taxon>Albuginaceae</taxon>
        <taxon>Albugo</taxon>
    </lineage>
</organism>
<reference evidence="7 8" key="1">
    <citation type="submission" date="2012-05" db="EMBL/GenBank/DDBJ databases">
        <title>Recombination and specialization in a pathogen metapopulation.</title>
        <authorList>
            <person name="Gardiner A."/>
            <person name="Kemen E."/>
            <person name="Schultz-Larsen T."/>
            <person name="MacLean D."/>
            <person name="Van Oosterhout C."/>
            <person name="Jones J.D.G."/>
        </authorList>
    </citation>
    <scope>NUCLEOTIDE SEQUENCE [LARGE SCALE GENOMIC DNA]</scope>
    <source>
        <strain evidence="7 8">Ac Nc2</strain>
    </source>
</reference>
<evidence type="ECO:0000256" key="5">
    <source>
        <dbReference type="ARBA" id="ARBA00022827"/>
    </source>
</evidence>
<dbReference type="Gene3D" id="3.50.50.60">
    <property type="entry name" value="FAD/NAD(P)-binding domain"/>
    <property type="match status" value="2"/>
</dbReference>
<dbReference type="PRINTS" id="PR00411">
    <property type="entry name" value="PNDRDTASEI"/>
</dbReference>
<evidence type="ECO:0000259" key="6">
    <source>
        <dbReference type="SMART" id="SM01228"/>
    </source>
</evidence>
<dbReference type="FunCoup" id="A0A024G4H4">
    <property type="interactions" value="387"/>
</dbReference>
<dbReference type="InParanoid" id="A0A024G4H4"/>
<dbReference type="FunFam" id="3.50.50.60:FF:000145">
    <property type="entry name" value="tRNA uridine 5-carboxymethylaminomethyl modification enzyme"/>
    <property type="match status" value="1"/>
</dbReference>
<evidence type="ECO:0000256" key="1">
    <source>
        <dbReference type="ARBA" id="ARBA00001974"/>
    </source>
</evidence>
<proteinExistence type="inferred from homology"/>
<dbReference type="InterPro" id="IPR044920">
    <property type="entry name" value="MnmG_C_subdom_sf"/>
</dbReference>
<sequence length="672" mass="75027">MYTRLLQSHRTRWTTAIRSHHCRPKVGKTDYDVIVVGGGHAGCEAAAAAVRAGAQTALVTQSLHTIGEMSCNPSIGGVGKGTLVREIDALDGLMGRVADQAGIQFHMLNASKGPAVRGPRAQMDRDLYQKTMQRLLRSIDGLTLEEEAVDDLILSKTENQALGIITSSGRCIYSRAVVITTGTFLRGMIYLGRDIRIPAGRHRRDCRDVEPPSVGLAKTLEDFGFPIGRLKTGTPPRLDGNTIDTNELEMQCSDPVPQFFSYLNDLDPPIPHNKLVTCHVTYTNEVSHELVRNNLDALPEFSSGNGKGVGPRYCPSIDTKVVRFPDRNRHQIWLEPEGLQTSIVYPNGISTAFPEKLQLELVRTIKGLEKADIVRPGYSVEYDYIDPRSLHATLETKKIQGLYLAGQINGTTGYEEAAAQGIIAGLNAGLTSKDLPPFTLDRADAFIGVLIDDLTSLGTKEPYRMFTSRSEYRLLLRQDNADLRLTRRAYDHHSTLVSSKRMKLLEHKHQLMHKSRDALLSFVQDPHEWARLGVKISRDGVARSAYQILSFPHVSSSTVDAIWSNISLPDDVSTRNKVVELLSTESLYAAQLRSQRHEIVMYRDKQHIELPNWIDYSKFSMITNEEREKLQEAKPRTIYAASRISGVRSSTLLMLYQYAVHQQKKGVQESAK</sequence>
<dbReference type="GO" id="GO:0030488">
    <property type="term" value="P:tRNA methylation"/>
    <property type="evidence" value="ECO:0007669"/>
    <property type="project" value="TreeGrafter"/>
</dbReference>
<dbReference type="PROSITE" id="PS01280">
    <property type="entry name" value="GIDA_1"/>
    <property type="match status" value="1"/>
</dbReference>
<accession>A0A024G4H4</accession>
<dbReference type="GO" id="GO:0005737">
    <property type="term" value="C:cytoplasm"/>
    <property type="evidence" value="ECO:0007669"/>
    <property type="project" value="UniProtKB-ARBA"/>
</dbReference>
<dbReference type="InterPro" id="IPR047001">
    <property type="entry name" value="MnmG_C_subdom"/>
</dbReference>
<dbReference type="SMART" id="SM01228">
    <property type="entry name" value="GIDA_assoc_3"/>
    <property type="match status" value="1"/>
</dbReference>
<dbReference type="InterPro" id="IPR026904">
    <property type="entry name" value="MnmG_C"/>
</dbReference>
<name>A0A024G4H4_9STRA</name>
<dbReference type="InterPro" id="IPR040131">
    <property type="entry name" value="MnmG_N"/>
</dbReference>
<dbReference type="GO" id="GO:0050660">
    <property type="term" value="F:flavin adenine dinucleotide binding"/>
    <property type="evidence" value="ECO:0007669"/>
    <property type="project" value="InterPro"/>
</dbReference>
<evidence type="ECO:0000313" key="7">
    <source>
        <dbReference type="EMBL" id="CCI41572.1"/>
    </source>
</evidence>
<comment type="similarity">
    <text evidence="2">Belongs to the MnmG family.</text>
</comment>
<dbReference type="HAMAP" id="MF_00129">
    <property type="entry name" value="MnmG_GidA"/>
    <property type="match status" value="1"/>
</dbReference>
<evidence type="ECO:0000256" key="3">
    <source>
        <dbReference type="ARBA" id="ARBA00022630"/>
    </source>
</evidence>
<gene>
    <name evidence="7" type="ORF">BN9_023560</name>
</gene>
<dbReference type="InterPro" id="IPR020595">
    <property type="entry name" value="MnmG-rel_CS"/>
</dbReference>
<dbReference type="EMBL" id="CAIX01000021">
    <property type="protein sequence ID" value="CCI41572.1"/>
    <property type="molecule type" value="Genomic_DNA"/>
</dbReference>
<dbReference type="OrthoDB" id="3329at2759"/>
<dbReference type="Pfam" id="PF21680">
    <property type="entry name" value="GIDA_C_1st"/>
    <property type="match status" value="1"/>
</dbReference>
<evidence type="ECO:0000256" key="4">
    <source>
        <dbReference type="ARBA" id="ARBA00022694"/>
    </source>
</evidence>
<evidence type="ECO:0000313" key="8">
    <source>
        <dbReference type="Proteomes" id="UP000053237"/>
    </source>
</evidence>
<dbReference type="InterPro" id="IPR004416">
    <property type="entry name" value="MnmG"/>
</dbReference>
<dbReference type="Pfam" id="PF13932">
    <property type="entry name" value="SAM_GIDA_C"/>
    <property type="match status" value="1"/>
</dbReference>
<dbReference type="PANTHER" id="PTHR11806:SF0">
    <property type="entry name" value="PROTEIN MTO1 HOMOLOG, MITOCHONDRIAL"/>
    <property type="match status" value="1"/>
</dbReference>
<dbReference type="NCBIfam" id="TIGR00136">
    <property type="entry name" value="mnmG_gidA"/>
    <property type="match status" value="1"/>
</dbReference>
<comment type="cofactor">
    <cofactor evidence="1">
        <name>FAD</name>
        <dbReference type="ChEBI" id="CHEBI:57692"/>
    </cofactor>
</comment>
<dbReference type="Pfam" id="PF01134">
    <property type="entry name" value="GIDA"/>
    <property type="match status" value="1"/>
</dbReference>
<feature type="domain" description="tRNA uridine 5-carboxymethylaminomethyl modification enzyme C-terminal subdomain" evidence="6">
    <location>
        <begin position="586"/>
        <end position="657"/>
    </location>
</feature>
<evidence type="ECO:0000256" key="2">
    <source>
        <dbReference type="ARBA" id="ARBA00007653"/>
    </source>
</evidence>
<keyword evidence="5" id="KW-0274">FAD</keyword>
<dbReference type="InterPro" id="IPR036188">
    <property type="entry name" value="FAD/NAD-bd_sf"/>
</dbReference>
<keyword evidence="4" id="KW-0819">tRNA processing</keyword>
<dbReference type="InterPro" id="IPR002218">
    <property type="entry name" value="MnmG-rel"/>
</dbReference>
<dbReference type="InterPro" id="IPR049312">
    <property type="entry name" value="GIDA_C_N"/>
</dbReference>
<dbReference type="AlphaFoldDB" id="A0A024G4H4"/>
<dbReference type="Gene3D" id="1.10.150.570">
    <property type="entry name" value="GidA associated domain, C-terminal subdomain"/>
    <property type="match status" value="1"/>
</dbReference>
<dbReference type="PANTHER" id="PTHR11806">
    <property type="entry name" value="GLUCOSE INHIBITED DIVISION PROTEIN A"/>
    <property type="match status" value="1"/>
</dbReference>
<keyword evidence="8" id="KW-1185">Reference proteome</keyword>
<protein>
    <recommendedName>
        <fullName evidence="6">tRNA uridine 5-carboxymethylaminomethyl modification enzyme C-terminal subdomain domain-containing protein</fullName>
    </recommendedName>
</protein>
<dbReference type="STRING" id="65357.A0A024G4H4"/>
<dbReference type="GO" id="GO:0002098">
    <property type="term" value="P:tRNA wobble uridine modification"/>
    <property type="evidence" value="ECO:0007669"/>
    <property type="project" value="InterPro"/>
</dbReference>
<comment type="caution">
    <text evidence="7">The sequence shown here is derived from an EMBL/GenBank/DDBJ whole genome shotgun (WGS) entry which is preliminary data.</text>
</comment>
<dbReference type="SUPFAM" id="SSF51905">
    <property type="entry name" value="FAD/NAD(P)-binding domain"/>
    <property type="match status" value="1"/>
</dbReference>
<keyword evidence="3" id="KW-0285">Flavoprotein</keyword>
<dbReference type="FunFam" id="3.50.50.60:FF:000002">
    <property type="entry name" value="tRNA uridine 5-carboxymethylaminomethyl modification enzyme MnmG"/>
    <property type="match status" value="1"/>
</dbReference>
<dbReference type="Proteomes" id="UP000053237">
    <property type="component" value="Unassembled WGS sequence"/>
</dbReference>